<feature type="region of interest" description="Disordered" evidence="1">
    <location>
        <begin position="219"/>
        <end position="264"/>
    </location>
</feature>
<comment type="caution">
    <text evidence="3">The sequence shown here is derived from an EMBL/GenBank/DDBJ whole genome shotgun (WGS) entry which is preliminary data.</text>
</comment>
<dbReference type="RefSeq" id="WP_204630619.1">
    <property type="nucleotide sequence ID" value="NZ_BSOC01000007.1"/>
</dbReference>
<proteinExistence type="predicted"/>
<dbReference type="NCBIfam" id="NF047637">
    <property type="entry name" value="lipo_CC0125"/>
    <property type="match status" value="1"/>
</dbReference>
<gene>
    <name evidence="3" type="ORF">ISS99_05655</name>
</gene>
<feature type="chain" id="PRO_5046463818" evidence="2">
    <location>
        <begin position="22"/>
        <end position="330"/>
    </location>
</feature>
<reference evidence="3" key="1">
    <citation type="submission" date="2020-10" db="EMBL/GenBank/DDBJ databases">
        <title>Phylogeny of dyella-like bacteria.</title>
        <authorList>
            <person name="Fu J."/>
        </authorList>
    </citation>
    <scope>NUCLEOTIDE SEQUENCE</scope>
    <source>
        <strain evidence="3">DHON07</strain>
    </source>
</reference>
<feature type="compositionally biased region" description="Low complexity" evidence="1">
    <location>
        <begin position="244"/>
        <end position="254"/>
    </location>
</feature>
<sequence>MERFIKAVALLLLVTMLASCATPYQKRGFGGGYHETKIDQNNYIVYFDGNGESSEQRIWSFWIYRCAQLTLENGYTYFSLSRVLNNMNKATAFDPDEGGHAYPAVLIGDANGHLIDVHAGGYSGVILVPGGTIVSWHSKAVVTMYGQIVPQKTLVVRAQTVIDMLDAYIKSGGTTMPPDRTSIANAATFALGPNLTVVNVHQYLLSKLSQPARAMPNGYSTPLYAVQPSRNDDTASGPPPATAPAPSAASISPPAVTPPPAPAAALTPEKAALAAHLSMAQSVATQIGCGAVQINEGSTFIAPCGSYSVVISCDGDQCRPIHTVNAKSED</sequence>
<evidence type="ECO:0000256" key="1">
    <source>
        <dbReference type="SAM" id="MobiDB-lite"/>
    </source>
</evidence>
<keyword evidence="4" id="KW-1185">Reference proteome</keyword>
<keyword evidence="2" id="KW-0732">Signal</keyword>
<accession>A0ABS2KCU3</accession>
<evidence type="ECO:0000256" key="2">
    <source>
        <dbReference type="SAM" id="SignalP"/>
    </source>
</evidence>
<dbReference type="PROSITE" id="PS51257">
    <property type="entry name" value="PROKAR_LIPOPROTEIN"/>
    <property type="match status" value="1"/>
</dbReference>
<dbReference type="Proteomes" id="UP001430193">
    <property type="component" value="Unassembled WGS sequence"/>
</dbReference>
<evidence type="ECO:0000313" key="4">
    <source>
        <dbReference type="Proteomes" id="UP001430193"/>
    </source>
</evidence>
<organism evidence="3 4">
    <name type="scientific">Dyella mobilis</name>
    <dbReference type="NCBI Taxonomy" id="1849582"/>
    <lineage>
        <taxon>Bacteria</taxon>
        <taxon>Pseudomonadati</taxon>
        <taxon>Pseudomonadota</taxon>
        <taxon>Gammaproteobacteria</taxon>
        <taxon>Lysobacterales</taxon>
        <taxon>Rhodanobacteraceae</taxon>
        <taxon>Dyella</taxon>
    </lineage>
</organism>
<evidence type="ECO:0000313" key="3">
    <source>
        <dbReference type="EMBL" id="MBM7129003.1"/>
    </source>
</evidence>
<dbReference type="EMBL" id="JADIKF010000036">
    <property type="protein sequence ID" value="MBM7129003.1"/>
    <property type="molecule type" value="Genomic_DNA"/>
</dbReference>
<protein>
    <submittedName>
        <fullName evidence="3">Uncharacterized protein</fullName>
    </submittedName>
</protein>
<name>A0ABS2KCU3_9GAMM</name>
<feature type="signal peptide" evidence="2">
    <location>
        <begin position="1"/>
        <end position="21"/>
    </location>
</feature>